<dbReference type="InterPro" id="IPR017290">
    <property type="entry name" value="RNase_H_bac"/>
</dbReference>
<dbReference type="InterPro" id="IPR002156">
    <property type="entry name" value="RNaseH_domain"/>
</dbReference>
<dbReference type="RefSeq" id="WP_109264531.1">
    <property type="nucleotide sequence ID" value="NZ_QEWP01000008.1"/>
</dbReference>
<evidence type="ECO:0000256" key="1">
    <source>
        <dbReference type="ARBA" id="ARBA00001946"/>
    </source>
</evidence>
<keyword evidence="10 11" id="KW-0460">Magnesium</keyword>
<keyword evidence="15" id="KW-1185">Reference proteome</keyword>
<reference evidence="14 15" key="1">
    <citation type="submission" date="2018-05" db="EMBL/GenBank/DDBJ databases">
        <title>Marinilabilia rubrum sp. nov., isolated from saltern sediment.</title>
        <authorList>
            <person name="Zhang R."/>
        </authorList>
    </citation>
    <scope>NUCLEOTIDE SEQUENCE [LARGE SCALE GENOMIC DNA]</scope>
    <source>
        <strain evidence="14 15">WTE16</strain>
    </source>
</reference>
<evidence type="ECO:0000256" key="12">
    <source>
        <dbReference type="PIRSR" id="PIRSR037839-1"/>
    </source>
</evidence>
<keyword evidence="11" id="KW-0963">Cytoplasm</keyword>
<dbReference type="InterPro" id="IPR009027">
    <property type="entry name" value="Ribosomal_bL9/RNase_H1_N"/>
</dbReference>
<evidence type="ECO:0000256" key="9">
    <source>
        <dbReference type="ARBA" id="ARBA00022801"/>
    </source>
</evidence>
<organism evidence="14 15">
    <name type="scientific">Marinilabilia rubra</name>
    <dbReference type="NCBI Taxonomy" id="2162893"/>
    <lineage>
        <taxon>Bacteria</taxon>
        <taxon>Pseudomonadati</taxon>
        <taxon>Bacteroidota</taxon>
        <taxon>Bacteroidia</taxon>
        <taxon>Marinilabiliales</taxon>
        <taxon>Marinilabiliaceae</taxon>
        <taxon>Marinilabilia</taxon>
    </lineage>
</organism>
<feature type="binding site" evidence="12">
    <location>
        <position position="85"/>
    </location>
    <ligand>
        <name>Mg(2+)</name>
        <dbReference type="ChEBI" id="CHEBI:18420"/>
        <label>1</label>
    </ligand>
</feature>
<keyword evidence="7 11" id="KW-0479">Metal-binding</keyword>
<keyword evidence="12" id="KW-0464">Manganese</keyword>
<evidence type="ECO:0000313" key="15">
    <source>
        <dbReference type="Proteomes" id="UP000244956"/>
    </source>
</evidence>
<feature type="binding site" evidence="12">
    <location>
        <position position="122"/>
    </location>
    <ligand>
        <name>Mg(2+)</name>
        <dbReference type="ChEBI" id="CHEBI:18420"/>
        <label>2</label>
    </ligand>
</feature>
<comment type="subcellular location">
    <subcellularLocation>
        <location evidence="11">Cytoplasm</location>
    </subcellularLocation>
</comment>
<feature type="binding site" evidence="12">
    <location>
        <position position="145"/>
    </location>
    <ligand>
        <name>Mg(2+)</name>
        <dbReference type="ChEBI" id="CHEBI:18420"/>
        <label>2</label>
    </ligand>
</feature>
<comment type="catalytic activity">
    <reaction evidence="11">
        <text>Endonucleolytic cleavage to 5'-phosphomonoester.</text>
        <dbReference type="EC" id="3.1.26.4"/>
    </reaction>
</comment>
<dbReference type="OrthoDB" id="9811552at2"/>
<dbReference type="GO" id="GO:0046872">
    <property type="term" value="F:metal ion binding"/>
    <property type="evidence" value="ECO:0007669"/>
    <property type="project" value="UniProtKB-KW"/>
</dbReference>
<comment type="cofactor">
    <cofactor evidence="12">
        <name>Mn(2+)</name>
        <dbReference type="ChEBI" id="CHEBI:29035"/>
    </cofactor>
    <cofactor evidence="12">
        <name>Mg(2+)</name>
        <dbReference type="ChEBI" id="CHEBI:18420"/>
    </cofactor>
    <text evidence="12">Binds 2 metal ions per subunit. Manganese or magnesium.</text>
</comment>
<dbReference type="SUPFAM" id="SSF53098">
    <property type="entry name" value="Ribonuclease H-like"/>
    <property type="match status" value="1"/>
</dbReference>
<evidence type="ECO:0000256" key="3">
    <source>
        <dbReference type="ARBA" id="ARBA00005300"/>
    </source>
</evidence>
<comment type="cofactor">
    <cofactor evidence="1">
        <name>Mg(2+)</name>
        <dbReference type="ChEBI" id="CHEBI:18420"/>
    </cofactor>
</comment>
<gene>
    <name evidence="14" type="ORF">DDZ16_11025</name>
</gene>
<dbReference type="InterPro" id="IPR011320">
    <property type="entry name" value="RNase_H1_N"/>
</dbReference>
<keyword evidence="9 11" id="KW-0378">Hydrolase</keyword>
<evidence type="ECO:0000256" key="4">
    <source>
        <dbReference type="ARBA" id="ARBA00012180"/>
    </source>
</evidence>
<dbReference type="GO" id="GO:0005737">
    <property type="term" value="C:cytoplasm"/>
    <property type="evidence" value="ECO:0007669"/>
    <property type="project" value="UniProtKB-SubCell"/>
</dbReference>
<dbReference type="EMBL" id="QEWP01000008">
    <property type="protein sequence ID" value="PWD99129.1"/>
    <property type="molecule type" value="Genomic_DNA"/>
</dbReference>
<keyword evidence="6 11" id="KW-0540">Nuclease</keyword>
<evidence type="ECO:0000259" key="13">
    <source>
        <dbReference type="PROSITE" id="PS50879"/>
    </source>
</evidence>
<dbReference type="Gene3D" id="3.40.970.10">
    <property type="entry name" value="Ribonuclease H1, N-terminal domain"/>
    <property type="match status" value="1"/>
</dbReference>
<accession>A0A2U2B7T0</accession>
<dbReference type="Pfam" id="PF00075">
    <property type="entry name" value="RNase_H"/>
    <property type="match status" value="1"/>
</dbReference>
<feature type="binding site" evidence="12">
    <location>
        <position position="205"/>
    </location>
    <ligand>
        <name>Mg(2+)</name>
        <dbReference type="ChEBI" id="CHEBI:18420"/>
        <label>1</label>
    </ligand>
</feature>
<dbReference type="PROSITE" id="PS50879">
    <property type="entry name" value="RNASE_H_1"/>
    <property type="match status" value="1"/>
</dbReference>
<proteinExistence type="inferred from homology"/>
<evidence type="ECO:0000256" key="5">
    <source>
        <dbReference type="ARBA" id="ARBA00017721"/>
    </source>
</evidence>
<feature type="domain" description="RNase H type-1" evidence="13">
    <location>
        <begin position="76"/>
        <end position="209"/>
    </location>
</feature>
<dbReference type="InterPro" id="IPR037056">
    <property type="entry name" value="RNase_H1_N_sf"/>
</dbReference>
<dbReference type="InterPro" id="IPR012337">
    <property type="entry name" value="RNaseH-like_sf"/>
</dbReference>
<dbReference type="AlphaFoldDB" id="A0A2U2B7T0"/>
<dbReference type="EC" id="3.1.26.4" evidence="4 11"/>
<dbReference type="FunFam" id="3.40.970.10:FF:000002">
    <property type="entry name" value="Ribonuclease H"/>
    <property type="match status" value="1"/>
</dbReference>
<name>A0A2U2B7T0_9BACT</name>
<evidence type="ECO:0000256" key="11">
    <source>
        <dbReference type="PIRNR" id="PIRNR037839"/>
    </source>
</evidence>
<comment type="caution">
    <text evidence="14">The sequence shown here is derived from an EMBL/GenBank/DDBJ whole genome shotgun (WGS) entry which is preliminary data.</text>
</comment>
<dbReference type="InterPro" id="IPR036397">
    <property type="entry name" value="RNaseH_sf"/>
</dbReference>
<dbReference type="PIRSF" id="PIRSF037839">
    <property type="entry name" value="Ribonuclease_H"/>
    <property type="match status" value="1"/>
</dbReference>
<evidence type="ECO:0000256" key="10">
    <source>
        <dbReference type="ARBA" id="ARBA00022842"/>
    </source>
</evidence>
<evidence type="ECO:0000256" key="7">
    <source>
        <dbReference type="ARBA" id="ARBA00022723"/>
    </source>
</evidence>
<dbReference type="Pfam" id="PF01693">
    <property type="entry name" value="Cauli_VI"/>
    <property type="match status" value="1"/>
</dbReference>
<protein>
    <recommendedName>
        <fullName evidence="5 11">Ribonuclease H</fullName>
        <ecNumber evidence="4 11">3.1.26.4</ecNumber>
    </recommendedName>
</protein>
<dbReference type="GO" id="GO:0004523">
    <property type="term" value="F:RNA-DNA hybrid ribonuclease activity"/>
    <property type="evidence" value="ECO:0007669"/>
    <property type="project" value="UniProtKB-UniRule"/>
</dbReference>
<dbReference type="SUPFAM" id="SSF55658">
    <property type="entry name" value="L9 N-domain-like"/>
    <property type="match status" value="1"/>
</dbReference>
<comment type="similarity">
    <text evidence="3 11">Belongs to the RNase H family.</text>
</comment>
<dbReference type="GO" id="GO:0003676">
    <property type="term" value="F:nucleic acid binding"/>
    <property type="evidence" value="ECO:0007669"/>
    <property type="project" value="UniProtKB-UniRule"/>
</dbReference>
<keyword evidence="8 11" id="KW-0255">Endonuclease</keyword>
<dbReference type="Proteomes" id="UP000244956">
    <property type="component" value="Unassembled WGS sequence"/>
</dbReference>
<evidence type="ECO:0000313" key="14">
    <source>
        <dbReference type="EMBL" id="PWD99129.1"/>
    </source>
</evidence>
<dbReference type="Gene3D" id="3.30.420.10">
    <property type="entry name" value="Ribonuclease H-like superfamily/Ribonuclease H"/>
    <property type="match status" value="1"/>
</dbReference>
<comment type="function">
    <text evidence="2 11">Endonuclease that specifically degrades the RNA of RNA-DNA hybrids.</text>
</comment>
<evidence type="ECO:0000256" key="2">
    <source>
        <dbReference type="ARBA" id="ARBA00004065"/>
    </source>
</evidence>
<evidence type="ECO:0000256" key="6">
    <source>
        <dbReference type="ARBA" id="ARBA00022722"/>
    </source>
</evidence>
<sequence length="209" mass="23895">MAAKKYYVVWMGHETGVVDSWDECQRLTKGYKGARYKSFKSLDEAKKAFETPWSDFINPKGNGTPKTKPAFDPSYQPISNSLSVDAACSGNPGPMEYQGVHVETREQWFHASFPLGTNNIGEFLGIVHGLAELKRQNLNIPVYTDSTIAMGWIKKKKCVTKLERNRHTQKLFTLIERAENWLKENSYEQPLLKWDTESWGEIPADFGRK</sequence>
<evidence type="ECO:0000256" key="8">
    <source>
        <dbReference type="ARBA" id="ARBA00022759"/>
    </source>
</evidence>